<comment type="caution">
    <text evidence="4">The sequence shown here is derived from an EMBL/GenBank/DDBJ whole genome shotgun (WGS) entry which is preliminary data.</text>
</comment>
<evidence type="ECO:0000313" key="5">
    <source>
        <dbReference type="Proteomes" id="UP001229346"/>
    </source>
</evidence>
<dbReference type="EMBL" id="JAUSSU010000004">
    <property type="protein sequence ID" value="MDQ0113015.1"/>
    <property type="molecule type" value="Genomic_DNA"/>
</dbReference>
<proteinExistence type="inferred from homology"/>
<keyword evidence="3 4" id="KW-0378">Hydrolase</keyword>
<dbReference type="SUPFAM" id="SSF51556">
    <property type="entry name" value="Metallo-dependent hydrolases"/>
    <property type="match status" value="1"/>
</dbReference>
<dbReference type="RefSeq" id="WP_307203967.1">
    <property type="nucleotide sequence ID" value="NZ_JAUSSU010000004.1"/>
</dbReference>
<comment type="similarity">
    <text evidence="1">Belongs to the metallo-dependent hydrolases superfamily. TatD-type hydrolase family.</text>
</comment>
<dbReference type="Gene3D" id="3.20.20.140">
    <property type="entry name" value="Metal-dependent hydrolases"/>
    <property type="match status" value="1"/>
</dbReference>
<reference evidence="4 5" key="1">
    <citation type="submission" date="2023-07" db="EMBL/GenBank/DDBJ databases">
        <title>Sorghum-associated microbial communities from plants grown in Nebraska, USA.</title>
        <authorList>
            <person name="Schachtman D."/>
        </authorList>
    </citation>
    <scope>NUCLEOTIDE SEQUENCE [LARGE SCALE GENOMIC DNA]</scope>
    <source>
        <strain evidence="4 5">CC482</strain>
    </source>
</reference>
<dbReference type="InterPro" id="IPR001130">
    <property type="entry name" value="TatD-like"/>
</dbReference>
<gene>
    <name evidence="4" type="ORF">J2T15_002450</name>
</gene>
<dbReference type="Proteomes" id="UP001229346">
    <property type="component" value="Unassembled WGS sequence"/>
</dbReference>
<dbReference type="EC" id="3.1.21.-" evidence="4"/>
<sequence length="272" mass="29994">MPIVNGGTAGTWIDAHIHVDHYDEAEREALLEKAFSAGAAAVVAVSMHLQSSIANRGLAQTYPNRVHPAYGFHPEQPIPSSDDLDELFEWMRARHAAGEKFAIGEVGLPYYTRTEAEAAGQTFDEAPYLALLGRFAALAAELERPIVLHAVYEDADKACDILDRHGVRKAHFHWFKGSEATVRRMIASGYSISITPDIAYEAEIRALAEIYPLSLLMAETDGPWPFEGPYEGRATEPAMSRDVAVHIAAIKQQPVELVRTALLENTKRLYGL</sequence>
<dbReference type="InterPro" id="IPR032466">
    <property type="entry name" value="Metal_Hydrolase"/>
</dbReference>
<evidence type="ECO:0000256" key="3">
    <source>
        <dbReference type="ARBA" id="ARBA00022801"/>
    </source>
</evidence>
<evidence type="ECO:0000256" key="2">
    <source>
        <dbReference type="ARBA" id="ARBA00022723"/>
    </source>
</evidence>
<dbReference type="GO" id="GO:0016787">
    <property type="term" value="F:hydrolase activity"/>
    <property type="evidence" value="ECO:0007669"/>
    <property type="project" value="UniProtKB-KW"/>
</dbReference>
<keyword evidence="2" id="KW-0479">Metal-binding</keyword>
<dbReference type="PANTHER" id="PTHR46317:SF1">
    <property type="entry name" value="HYDROLASE, TATD FAMILY"/>
    <property type="match status" value="1"/>
</dbReference>
<dbReference type="PIRSF" id="PIRSF005902">
    <property type="entry name" value="DNase_TatD"/>
    <property type="match status" value="1"/>
</dbReference>
<accession>A0ABT9U049</accession>
<dbReference type="PANTHER" id="PTHR46317">
    <property type="entry name" value="HYDROLASE OF PHP SUPERFAMILY-RELATED PROTEIN"/>
    <property type="match status" value="1"/>
</dbReference>
<organism evidence="4 5">
    <name type="scientific">Paenibacillus harenae</name>
    <dbReference type="NCBI Taxonomy" id="306543"/>
    <lineage>
        <taxon>Bacteria</taxon>
        <taxon>Bacillati</taxon>
        <taxon>Bacillota</taxon>
        <taxon>Bacilli</taxon>
        <taxon>Bacillales</taxon>
        <taxon>Paenibacillaceae</taxon>
        <taxon>Paenibacillus</taxon>
    </lineage>
</organism>
<name>A0ABT9U049_PAEHA</name>
<evidence type="ECO:0000256" key="1">
    <source>
        <dbReference type="ARBA" id="ARBA00009275"/>
    </source>
</evidence>
<evidence type="ECO:0000313" key="4">
    <source>
        <dbReference type="EMBL" id="MDQ0113015.1"/>
    </source>
</evidence>
<dbReference type="Pfam" id="PF01026">
    <property type="entry name" value="TatD_DNase"/>
    <property type="match status" value="1"/>
</dbReference>
<keyword evidence="5" id="KW-1185">Reference proteome</keyword>
<protein>
    <submittedName>
        <fullName evidence="4">TatD DNase family protein</fullName>
        <ecNumber evidence="4">3.1.21.-</ecNumber>
    </submittedName>
</protein>